<dbReference type="RefSeq" id="WP_177240565.1">
    <property type="nucleotide sequence ID" value="NZ_FOHX01000003.1"/>
</dbReference>
<evidence type="ECO:0000313" key="2">
    <source>
        <dbReference type="Proteomes" id="UP000199361"/>
    </source>
</evidence>
<dbReference type="EMBL" id="FOHX01000003">
    <property type="protein sequence ID" value="SET47605.1"/>
    <property type="molecule type" value="Genomic_DNA"/>
</dbReference>
<evidence type="ECO:0000313" key="1">
    <source>
        <dbReference type="EMBL" id="SET47605.1"/>
    </source>
</evidence>
<keyword evidence="1" id="KW-0808">Transferase</keyword>
<dbReference type="Proteomes" id="UP000199361">
    <property type="component" value="Unassembled WGS sequence"/>
</dbReference>
<accession>A0A1I0EQB6</accession>
<organism evidence="1 2">
    <name type="scientific">Nonomuraea wenchangensis</name>
    <dbReference type="NCBI Taxonomy" id="568860"/>
    <lineage>
        <taxon>Bacteria</taxon>
        <taxon>Bacillati</taxon>
        <taxon>Actinomycetota</taxon>
        <taxon>Actinomycetes</taxon>
        <taxon>Streptosporangiales</taxon>
        <taxon>Streptosporangiaceae</taxon>
        <taxon>Nonomuraea</taxon>
    </lineage>
</organism>
<name>A0A1I0EQB6_9ACTN</name>
<proteinExistence type="predicted"/>
<sequence length="296" mass="31852">MSRAHWEDMPEQAHAEVEARLGRVVKAETVEGGIMPGLACRLHMEDGRDVFLKAIQSTHPGATLHRREAWAGRALPETVPAPRLLWHGDVAGWLLMASEFVGDARHADLSPGSPDLPAVLETIAGLGAMLTPAPGGAPPVLDNIAPLQATGRHLLHRPPGVLPDRDVYAAALARFDAGAVRGDTLLHYDLSASNLLVADGRVHVLDWSFAARGAAWMDAAMFAPRLVEAGHAPDAVDAMLSRVPSWREVPRDALVGLAALWTMFRVYKSMYGPEEVREGRARAAAAGRAWLERLAA</sequence>
<dbReference type="Gene3D" id="3.90.1200.10">
    <property type="match status" value="1"/>
</dbReference>
<dbReference type="SUPFAM" id="SSF56112">
    <property type="entry name" value="Protein kinase-like (PK-like)"/>
    <property type="match status" value="1"/>
</dbReference>
<protein>
    <submittedName>
        <fullName evidence="1">Phosphotransferase enzyme family protein</fullName>
    </submittedName>
</protein>
<keyword evidence="2" id="KW-1185">Reference proteome</keyword>
<reference evidence="1 2" key="1">
    <citation type="submission" date="2016-10" db="EMBL/GenBank/DDBJ databases">
        <authorList>
            <person name="de Groot N.N."/>
        </authorList>
    </citation>
    <scope>NUCLEOTIDE SEQUENCE [LARGE SCALE GENOMIC DNA]</scope>
    <source>
        <strain evidence="1 2">CGMCC 4.5598</strain>
    </source>
</reference>
<dbReference type="Gene3D" id="3.30.200.20">
    <property type="entry name" value="Phosphorylase Kinase, domain 1"/>
    <property type="match status" value="1"/>
</dbReference>
<dbReference type="GO" id="GO:0016740">
    <property type="term" value="F:transferase activity"/>
    <property type="evidence" value="ECO:0007669"/>
    <property type="project" value="UniProtKB-KW"/>
</dbReference>
<gene>
    <name evidence="1" type="ORF">SAMN05421811_103157</name>
</gene>
<dbReference type="AlphaFoldDB" id="A0A1I0EQB6"/>
<dbReference type="InterPro" id="IPR011009">
    <property type="entry name" value="Kinase-like_dom_sf"/>
</dbReference>
<dbReference type="STRING" id="568860.SAMN05421811_103157"/>